<evidence type="ECO:0000256" key="4">
    <source>
        <dbReference type="ARBA" id="ARBA00022989"/>
    </source>
</evidence>
<dbReference type="PANTHER" id="PTHR32089">
    <property type="entry name" value="METHYL-ACCEPTING CHEMOTAXIS PROTEIN MCPB"/>
    <property type="match status" value="1"/>
</dbReference>
<sequence>MAGQLSIAKKVWIPIVVAAIGFAALTVYARSTIATVMLEDRIEKIRSVAEGAVATAARFEKEAAEGRLSVDAAQAATITALRGLRYDGNDGYIYIYTGEGTAVMIPPKPALEGKSLVEMKDANGFFIVRDFMEGTSRQGHAITRYLWEKPGSPKPEPKVSYTLPFKPWNWMVGTGLYVDDIDAEVTAVTWKLLAVAGTFLVLIVLPSAWVGRQVSRPIVEMTATMRRIAAGDLDAESGYRDRSDEIGEMAKAVNVFKENARDRQRLAEEAAQTEEQRAAERRALMHKLADDFESAIGEVLRNTSSSARTLTELARMMGDNAQRTSAEARTVRDASDMASRNVETVASASEELSASISEIAHQVQEASSNARETVADAETANTRVGALAATAGRIGEVVNLITDIASQTNLLALNATIEAARAGEAGKGFAVVAGEVKTLANQTAKATQDITEQINSVQSETEQVVGAIRTVSQRIAGIDDVTTSIAAAIEEQTAATSEISRSVQEAAQGTRTVSESIATVVDTAAEAQKASEKLSDECRSLLRQTTDLKVAVDDILSAIRDE</sequence>
<dbReference type="Gene3D" id="6.10.340.10">
    <property type="match status" value="1"/>
</dbReference>
<dbReference type="CDD" id="cd06225">
    <property type="entry name" value="HAMP"/>
    <property type="match status" value="1"/>
</dbReference>
<evidence type="ECO:0000256" key="1">
    <source>
        <dbReference type="ARBA" id="ARBA00004651"/>
    </source>
</evidence>
<evidence type="ECO:0000256" key="9">
    <source>
        <dbReference type="SAM" id="Coils"/>
    </source>
</evidence>
<keyword evidence="2" id="KW-1003">Cell membrane</keyword>
<dbReference type="InterPro" id="IPR033480">
    <property type="entry name" value="sCache_2"/>
</dbReference>
<dbReference type="Gene3D" id="3.30.450.20">
    <property type="entry name" value="PAS domain"/>
    <property type="match status" value="1"/>
</dbReference>
<dbReference type="SMART" id="SM00304">
    <property type="entry name" value="HAMP"/>
    <property type="match status" value="1"/>
</dbReference>
<dbReference type="SUPFAM" id="SSF58104">
    <property type="entry name" value="Methyl-accepting chemotaxis protein (MCP) signaling domain"/>
    <property type="match status" value="1"/>
</dbReference>
<dbReference type="InterPro" id="IPR004089">
    <property type="entry name" value="MCPsignal_dom"/>
</dbReference>
<comment type="similarity">
    <text evidence="7">Belongs to the methyl-accepting chemotaxis (MCP) protein family.</text>
</comment>
<dbReference type="PROSITE" id="PS50111">
    <property type="entry name" value="CHEMOTAXIS_TRANSDUC_2"/>
    <property type="match status" value="1"/>
</dbReference>
<protein>
    <submittedName>
        <fullName evidence="13">Methyl-accepting chemotaxis protein</fullName>
    </submittedName>
</protein>
<evidence type="ECO:0000259" key="12">
    <source>
        <dbReference type="PROSITE" id="PS50885"/>
    </source>
</evidence>
<dbReference type="PANTHER" id="PTHR32089:SF112">
    <property type="entry name" value="LYSOZYME-LIKE PROTEIN-RELATED"/>
    <property type="match status" value="1"/>
</dbReference>
<keyword evidence="9" id="KW-0175">Coiled coil</keyword>
<organism evidence="13">
    <name type="scientific">uncultured Alphaproteobacteria bacterium</name>
    <dbReference type="NCBI Taxonomy" id="91750"/>
    <lineage>
        <taxon>Bacteria</taxon>
        <taxon>Pseudomonadati</taxon>
        <taxon>Pseudomonadota</taxon>
        <taxon>Alphaproteobacteria</taxon>
        <taxon>environmental samples</taxon>
    </lineage>
</organism>
<reference evidence="13" key="1">
    <citation type="submission" date="2016-04" db="EMBL/GenBank/DDBJ databases">
        <authorList>
            <person name="Evans L.H."/>
            <person name="Alamgir A."/>
            <person name="Owens N."/>
            <person name="Weber N.D."/>
            <person name="Virtaneva K."/>
            <person name="Barbian K."/>
            <person name="Babar A."/>
            <person name="Rosenke K."/>
        </authorList>
    </citation>
    <scope>NUCLEOTIDE SEQUENCE</scope>
    <source>
        <strain evidence="13">86</strain>
    </source>
</reference>
<evidence type="ECO:0000259" key="11">
    <source>
        <dbReference type="PROSITE" id="PS50111"/>
    </source>
</evidence>
<evidence type="ECO:0000256" key="2">
    <source>
        <dbReference type="ARBA" id="ARBA00022475"/>
    </source>
</evidence>
<dbReference type="InterPro" id="IPR004090">
    <property type="entry name" value="Chemotax_Me-accpt_rcpt"/>
</dbReference>
<dbReference type="Pfam" id="PF17200">
    <property type="entry name" value="sCache_2"/>
    <property type="match status" value="1"/>
</dbReference>
<proteinExistence type="inferred from homology"/>
<name>A0A212J2N9_9PROT</name>
<evidence type="ECO:0000256" key="5">
    <source>
        <dbReference type="ARBA" id="ARBA00023136"/>
    </source>
</evidence>
<feature type="transmembrane region" description="Helical" evidence="10">
    <location>
        <begin position="12"/>
        <end position="38"/>
    </location>
</feature>
<dbReference type="GO" id="GO:0005886">
    <property type="term" value="C:plasma membrane"/>
    <property type="evidence" value="ECO:0007669"/>
    <property type="project" value="UniProtKB-SubCell"/>
</dbReference>
<evidence type="ECO:0000256" key="3">
    <source>
        <dbReference type="ARBA" id="ARBA00022692"/>
    </source>
</evidence>
<dbReference type="PRINTS" id="PR00260">
    <property type="entry name" value="CHEMTRNSDUCR"/>
</dbReference>
<dbReference type="GO" id="GO:0007165">
    <property type="term" value="P:signal transduction"/>
    <property type="evidence" value="ECO:0007669"/>
    <property type="project" value="UniProtKB-KW"/>
</dbReference>
<keyword evidence="4 10" id="KW-1133">Transmembrane helix</keyword>
<gene>
    <name evidence="13" type="ORF">KL86APRO_10383</name>
</gene>
<dbReference type="GO" id="GO:0004888">
    <property type="term" value="F:transmembrane signaling receptor activity"/>
    <property type="evidence" value="ECO:0007669"/>
    <property type="project" value="InterPro"/>
</dbReference>
<keyword evidence="5 10" id="KW-0472">Membrane</keyword>
<feature type="coiled-coil region" evidence="9">
    <location>
        <begin position="256"/>
        <end position="283"/>
    </location>
</feature>
<dbReference type="Gene3D" id="1.10.287.950">
    <property type="entry name" value="Methyl-accepting chemotaxis protein"/>
    <property type="match status" value="1"/>
</dbReference>
<feature type="domain" description="HAMP" evidence="12">
    <location>
        <begin position="212"/>
        <end position="265"/>
    </location>
</feature>
<evidence type="ECO:0000256" key="8">
    <source>
        <dbReference type="PROSITE-ProRule" id="PRU00284"/>
    </source>
</evidence>
<dbReference type="SMART" id="SM01049">
    <property type="entry name" value="Cache_2"/>
    <property type="match status" value="1"/>
</dbReference>
<dbReference type="InterPro" id="IPR003660">
    <property type="entry name" value="HAMP_dom"/>
</dbReference>
<dbReference type="SMART" id="SM00283">
    <property type="entry name" value="MA"/>
    <property type="match status" value="1"/>
</dbReference>
<dbReference type="Pfam" id="PF00672">
    <property type="entry name" value="HAMP"/>
    <property type="match status" value="1"/>
</dbReference>
<evidence type="ECO:0000313" key="13">
    <source>
        <dbReference type="EMBL" id="SBV93435.1"/>
    </source>
</evidence>
<keyword evidence="6 8" id="KW-0807">Transducer</keyword>
<dbReference type="AlphaFoldDB" id="A0A212J2N9"/>
<keyword evidence="3 10" id="KW-0812">Transmembrane</keyword>
<dbReference type="GO" id="GO:0006935">
    <property type="term" value="P:chemotaxis"/>
    <property type="evidence" value="ECO:0007669"/>
    <property type="project" value="InterPro"/>
</dbReference>
<evidence type="ECO:0000256" key="10">
    <source>
        <dbReference type="SAM" id="Phobius"/>
    </source>
</evidence>
<evidence type="ECO:0000256" key="6">
    <source>
        <dbReference type="ARBA" id="ARBA00023224"/>
    </source>
</evidence>
<comment type="subcellular location">
    <subcellularLocation>
        <location evidence="1">Cell membrane</location>
        <topology evidence="1">Multi-pass membrane protein</topology>
    </subcellularLocation>
</comment>
<dbReference type="PROSITE" id="PS50885">
    <property type="entry name" value="HAMP"/>
    <property type="match status" value="1"/>
</dbReference>
<evidence type="ECO:0000256" key="7">
    <source>
        <dbReference type="ARBA" id="ARBA00029447"/>
    </source>
</evidence>
<feature type="domain" description="Methyl-accepting transducer" evidence="11">
    <location>
        <begin position="306"/>
        <end position="531"/>
    </location>
</feature>
<accession>A0A212J2N9</accession>
<dbReference type="Pfam" id="PF00015">
    <property type="entry name" value="MCPsignal"/>
    <property type="match status" value="1"/>
</dbReference>
<dbReference type="EMBL" id="FLUO01000001">
    <property type="protein sequence ID" value="SBV93435.1"/>
    <property type="molecule type" value="Genomic_DNA"/>
</dbReference>